<keyword evidence="2" id="KW-0812">Transmembrane</keyword>
<evidence type="ECO:0000313" key="3">
    <source>
        <dbReference type="EMBL" id="CAK9002885.1"/>
    </source>
</evidence>
<sequence length="1353" mass="151530">MVVVVPADIVRQAVEYRRRKKPVISLRHLTASSGDRILRPVVDRSELGKLKEIAHGKDGYLSISFCGDTGSGKTLLLAEILKHYRAGEQPLLVDGDVPEIAMTGDIECFIHKEKLFFDMEGPKGTIPLMQLISEQVPVDMDIIREIRMQISDEEEKQRQHAVAKYFPRLALAFSNTFVYVTTQNPLRHQDVCDELLDLAKTLNPALTANAKPFLIIAWNQAELGKYVKQGQDGRQRDIELTGQLDNNETRKKMLELSFSRIQIITFPNKHTSKRDLHGGELFEEKMVYFASVLEMHRGELTKMRAREGLELPAKALLTIIPELVKQSDGGLIPSVPRALKEYMRRHPDEDQNVLKEVFLDLGRKSKVRCGKTEGALKEWRATSIRLSMLIAARNLAFRFLSEGVEAFPQEDQNDRAQSLYSKLLVYFKMVFCECQAIYPRYEGDGKPVYCKKPHHGHGQQHVTEVPVLGHFEALLMLITGGGSSYHDTWEGEFEMSLEDKKQLDEDLPKEMQQRTRAAARIWRRNNDERIEDHFKNFAEEGVSLLADYAARFSAVSNDVPLRPNRANRSRPDFHMEPLNPFCVACYQKVEAERQTFVLCDSCYAAWSRKVAGLYTTVESGPQLYATGKDGYVYGQAFPEAAADQNWKLRCIGHDLPGKIQSVTCSREYIYAVLIPYSSITSSQSGQGVQTHRRCLLRLERCGKNPCSRELHPPPEEEPAEVALHEETIFLVTRNGSLFCAPLATFSDGALAWEAIYQPRFFNLSPWPIRSIAFDSRCERAYILQEHLTNRRSTLYGLHVADLRHVNEWRKSGRPNNVKSIEVADGCLLWTTWTDGSIYKLQLPIGEGPIDFEHRVLVSPESSGFTSVAFVAEPVADAQSFLQEIPEEALTDAVSEEENEAEDGEALPFVQDADVQSVCEDNDASDLVDEDLPNQEDATSAARTAINEPTTDPPMESSDERSAVHAAPSAVGPRDANEDVEMSGVPTLESDVRSVFASLGRGLYASYSFAMDAMEAIPLTYMRSDGSEIPASFTSKEHKETQTDAGGSGSQSDLTLVLCAFGMLILANYVAWSLLGIQPVLLVGASLLCIPRQLIGSRNRLIIFLAWWNQFVAFKTPYWLPCLATPCLLVFIVHTNGPHLQEGAGPGLLQCLMDFSVTKEIMDFFGMRSIRHVWSCIRSVEAMRVAGPLVSHRKALLFIDLAIVLGAKCFFNPLSLANLTAMNSIVNTSLLGFQYYIPQLYRPAAYDARNETFLAAHAFCWILMANCKASDQQLSGFPLVWVVLAHLLFVLLVAVELPLAPRSVRPARIESTRQRLSAAATSSATWMVGKAREHLRRRHSQQEPDIAPSAPPAL</sequence>
<gene>
    <name evidence="3" type="ORF">SCF082_LOCUS7518</name>
</gene>
<feature type="transmembrane region" description="Helical" evidence="2">
    <location>
        <begin position="1278"/>
        <end position="1298"/>
    </location>
</feature>
<feature type="compositionally biased region" description="Acidic residues" evidence="1">
    <location>
        <begin position="920"/>
        <end position="933"/>
    </location>
</feature>
<comment type="caution">
    <text evidence="3">The sequence shown here is derived from an EMBL/GenBank/DDBJ whole genome shotgun (WGS) entry which is preliminary data.</text>
</comment>
<keyword evidence="2" id="KW-1133">Transmembrane helix</keyword>
<dbReference type="EMBL" id="CAXAMM010004224">
    <property type="protein sequence ID" value="CAK9002885.1"/>
    <property type="molecule type" value="Genomic_DNA"/>
</dbReference>
<accession>A0ABP0IJV0</accession>
<keyword evidence="4" id="KW-1185">Reference proteome</keyword>
<organism evidence="3 4">
    <name type="scientific">Durusdinium trenchii</name>
    <dbReference type="NCBI Taxonomy" id="1381693"/>
    <lineage>
        <taxon>Eukaryota</taxon>
        <taxon>Sar</taxon>
        <taxon>Alveolata</taxon>
        <taxon>Dinophyceae</taxon>
        <taxon>Suessiales</taxon>
        <taxon>Symbiodiniaceae</taxon>
        <taxon>Durusdinium</taxon>
    </lineage>
</organism>
<feature type="transmembrane region" description="Helical" evidence="2">
    <location>
        <begin position="1068"/>
        <end position="1089"/>
    </location>
</feature>
<evidence type="ECO:0000313" key="4">
    <source>
        <dbReference type="Proteomes" id="UP001642464"/>
    </source>
</evidence>
<dbReference type="Proteomes" id="UP001642464">
    <property type="component" value="Unassembled WGS sequence"/>
</dbReference>
<protein>
    <submittedName>
        <fullName evidence="3">PNPLA domain-containing protein</fullName>
    </submittedName>
</protein>
<keyword evidence="2" id="KW-0472">Membrane</keyword>
<name>A0ABP0IJV0_9DINO</name>
<proteinExistence type="predicted"/>
<reference evidence="3 4" key="1">
    <citation type="submission" date="2024-02" db="EMBL/GenBank/DDBJ databases">
        <authorList>
            <person name="Chen Y."/>
            <person name="Shah S."/>
            <person name="Dougan E. K."/>
            <person name="Thang M."/>
            <person name="Chan C."/>
        </authorList>
    </citation>
    <scope>NUCLEOTIDE SEQUENCE [LARGE SCALE GENOMIC DNA]</scope>
</reference>
<evidence type="ECO:0000256" key="1">
    <source>
        <dbReference type="SAM" id="MobiDB-lite"/>
    </source>
</evidence>
<evidence type="ECO:0000256" key="2">
    <source>
        <dbReference type="SAM" id="Phobius"/>
    </source>
</evidence>
<feature type="region of interest" description="Disordered" evidence="1">
    <location>
        <begin position="920"/>
        <end position="979"/>
    </location>
</feature>
<feature type="compositionally biased region" description="Polar residues" evidence="1">
    <location>
        <begin position="935"/>
        <end position="949"/>
    </location>
</feature>